<dbReference type="AlphaFoldDB" id="A0A8J7IGG5"/>
<reference evidence="1" key="1">
    <citation type="submission" date="2020-12" db="EMBL/GenBank/DDBJ databases">
        <title>Snuella sp. nov., isolated from sediment in Incheon.</title>
        <authorList>
            <person name="Kim W."/>
        </authorList>
    </citation>
    <scope>NUCLEOTIDE SEQUENCE</scope>
    <source>
        <strain evidence="1">CAU 1569</strain>
    </source>
</reference>
<sequence>METRVKRVLEIPARKSQNQESAHPRVSDRSFHLIIDLWIFKFEYSKERFP</sequence>
<protein>
    <submittedName>
        <fullName evidence="1">Uncharacterized protein</fullName>
    </submittedName>
</protein>
<comment type="caution">
    <text evidence="1">The sequence shown here is derived from an EMBL/GenBank/DDBJ whole genome shotgun (WGS) entry which is preliminary data.</text>
</comment>
<proteinExistence type="predicted"/>
<dbReference type="RefSeq" id="WP_199115976.1">
    <property type="nucleotide sequence ID" value="NZ_JAELVQ010000020.1"/>
</dbReference>
<evidence type="ECO:0000313" key="2">
    <source>
        <dbReference type="Proteomes" id="UP000610931"/>
    </source>
</evidence>
<dbReference type="EMBL" id="JAELVQ010000020">
    <property type="protein sequence ID" value="MBJ6369152.1"/>
    <property type="molecule type" value="Genomic_DNA"/>
</dbReference>
<dbReference type="Proteomes" id="UP000610931">
    <property type="component" value="Unassembled WGS sequence"/>
</dbReference>
<evidence type="ECO:0000313" key="1">
    <source>
        <dbReference type="EMBL" id="MBJ6369152.1"/>
    </source>
</evidence>
<keyword evidence="2" id="KW-1185">Reference proteome</keyword>
<organism evidence="1 2">
    <name type="scientific">Snuella sedimenti</name>
    <dbReference type="NCBI Taxonomy" id="2798802"/>
    <lineage>
        <taxon>Bacteria</taxon>
        <taxon>Pseudomonadati</taxon>
        <taxon>Bacteroidota</taxon>
        <taxon>Flavobacteriia</taxon>
        <taxon>Flavobacteriales</taxon>
        <taxon>Flavobacteriaceae</taxon>
        <taxon>Snuella</taxon>
    </lineage>
</organism>
<name>A0A8J7IGG5_9FLAO</name>
<accession>A0A8J7IGG5</accession>
<gene>
    <name evidence="1" type="ORF">JF259_13740</name>
</gene>